<evidence type="ECO:0000313" key="4">
    <source>
        <dbReference type="Proteomes" id="UP000289886"/>
    </source>
</evidence>
<feature type="region of interest" description="Disordered" evidence="1">
    <location>
        <begin position="18"/>
        <end position="91"/>
    </location>
</feature>
<reference evidence="3 4" key="1">
    <citation type="submission" date="2019-01" db="EMBL/GenBank/DDBJ databases">
        <title>Draft Genome and Complete Hox-Cluster Characterization of the Sterlet Sturgeon (Acipenser ruthenus).</title>
        <authorList>
            <person name="Wei Q."/>
        </authorList>
    </citation>
    <scope>NUCLEOTIDE SEQUENCE [LARGE SCALE GENOMIC DNA]</scope>
    <source>
        <strain evidence="3">WHYD16114868_AA</strain>
        <tissue evidence="3">Blood</tissue>
    </source>
</reference>
<dbReference type="EMBL" id="SCEB01214759">
    <property type="protein sequence ID" value="RXM33362.1"/>
    <property type="molecule type" value="Genomic_DNA"/>
</dbReference>
<accession>A0A444UDW0</accession>
<dbReference type="AlphaFoldDB" id="A0A444UDW0"/>
<keyword evidence="2" id="KW-0732">Signal</keyword>
<feature type="signal peptide" evidence="2">
    <location>
        <begin position="1"/>
        <end position="16"/>
    </location>
</feature>
<keyword evidence="4" id="KW-1185">Reference proteome</keyword>
<evidence type="ECO:0000256" key="1">
    <source>
        <dbReference type="SAM" id="MobiDB-lite"/>
    </source>
</evidence>
<name>A0A444UDW0_ACIRT</name>
<protein>
    <submittedName>
        <fullName evidence="3">Uncharacterized protein</fullName>
    </submittedName>
</protein>
<comment type="caution">
    <text evidence="3">The sequence shown here is derived from an EMBL/GenBank/DDBJ whole genome shotgun (WGS) entry which is preliminary data.</text>
</comment>
<feature type="compositionally biased region" description="Polar residues" evidence="1">
    <location>
        <begin position="67"/>
        <end position="79"/>
    </location>
</feature>
<gene>
    <name evidence="3" type="ORF">EOD39_5506</name>
</gene>
<proteinExistence type="predicted"/>
<organism evidence="3 4">
    <name type="scientific">Acipenser ruthenus</name>
    <name type="common">Sterlet sturgeon</name>
    <dbReference type="NCBI Taxonomy" id="7906"/>
    <lineage>
        <taxon>Eukaryota</taxon>
        <taxon>Metazoa</taxon>
        <taxon>Chordata</taxon>
        <taxon>Craniata</taxon>
        <taxon>Vertebrata</taxon>
        <taxon>Euteleostomi</taxon>
        <taxon>Actinopterygii</taxon>
        <taxon>Chondrostei</taxon>
        <taxon>Acipenseriformes</taxon>
        <taxon>Acipenseridae</taxon>
        <taxon>Acipenser</taxon>
    </lineage>
</organism>
<feature type="compositionally biased region" description="Basic and acidic residues" evidence="1">
    <location>
        <begin position="19"/>
        <end position="49"/>
    </location>
</feature>
<evidence type="ECO:0000313" key="3">
    <source>
        <dbReference type="EMBL" id="RXM33362.1"/>
    </source>
</evidence>
<sequence>MQGWFLLITLEQTLLARHLKQEGREKERRGDEEGEREKEEGMKRERERAGQVIREPPSFVHAVCSVSPDTPAQAPSEQGSSRDRLGGQPEA</sequence>
<evidence type="ECO:0000256" key="2">
    <source>
        <dbReference type="SAM" id="SignalP"/>
    </source>
</evidence>
<dbReference type="Proteomes" id="UP000289886">
    <property type="component" value="Unassembled WGS sequence"/>
</dbReference>
<feature type="chain" id="PRO_5019437852" evidence="2">
    <location>
        <begin position="17"/>
        <end position="91"/>
    </location>
</feature>